<comment type="caution">
    <text evidence="1">The sequence shown here is derived from an EMBL/GenBank/DDBJ whole genome shotgun (WGS) entry which is preliminary data.</text>
</comment>
<organism evidence="1 2">
    <name type="scientific">Burkholderia multivorans</name>
    <dbReference type="NCBI Taxonomy" id="87883"/>
    <lineage>
        <taxon>Bacteria</taxon>
        <taxon>Pseudomonadati</taxon>
        <taxon>Pseudomonadota</taxon>
        <taxon>Betaproteobacteria</taxon>
        <taxon>Burkholderiales</taxon>
        <taxon>Burkholderiaceae</taxon>
        <taxon>Burkholderia</taxon>
        <taxon>Burkholderia cepacia complex</taxon>
    </lineage>
</organism>
<dbReference type="Proteomes" id="UP000238982">
    <property type="component" value="Unassembled WGS sequence"/>
</dbReference>
<dbReference type="AlphaFoldDB" id="A0A2S9MYZ4"/>
<dbReference type="EMBL" id="PVGH01000025">
    <property type="protein sequence ID" value="PRF65016.1"/>
    <property type="molecule type" value="Genomic_DNA"/>
</dbReference>
<accession>A0A2S9MYZ4</accession>
<evidence type="ECO:0000313" key="2">
    <source>
        <dbReference type="Proteomes" id="UP000238982"/>
    </source>
</evidence>
<evidence type="ECO:0000313" key="1">
    <source>
        <dbReference type="EMBL" id="PRF65016.1"/>
    </source>
</evidence>
<name>A0A2S9MYZ4_9BURK</name>
<reference evidence="1 2" key="1">
    <citation type="submission" date="2018-03" db="EMBL/GenBank/DDBJ databases">
        <authorList>
            <person name="Keele B.F."/>
        </authorList>
    </citation>
    <scope>NUCLEOTIDE SEQUENCE [LARGE SCALE GENOMIC DNA]</scope>
    <source>
        <strain evidence="1 2">AU19729</strain>
    </source>
</reference>
<proteinExistence type="predicted"/>
<protein>
    <submittedName>
        <fullName evidence="1">Uncharacterized protein</fullName>
    </submittedName>
</protein>
<gene>
    <name evidence="1" type="ORF">C6Q15_04945</name>
</gene>
<sequence length="97" mass="10594">MDVPHEELTDETVSKAIDVGMYFGMVLLKNHPSLRWDFKTESKRFADYGQPVIVGFGAAILNPVRIAITLAYGVAAGTQSGSRLGQVYQFWSDKAGG</sequence>